<feature type="transmembrane region" description="Helical" evidence="1">
    <location>
        <begin position="21"/>
        <end position="39"/>
    </location>
</feature>
<keyword evidence="1" id="KW-1133">Transmembrane helix</keyword>
<evidence type="ECO:0000313" key="3">
    <source>
        <dbReference type="Proteomes" id="UP000466894"/>
    </source>
</evidence>
<gene>
    <name evidence="2" type="ORF">MNVI_03410</name>
</gene>
<keyword evidence="1" id="KW-0812">Transmembrane</keyword>
<dbReference type="KEGG" id="mnv:MNVI_03410"/>
<keyword evidence="1" id="KW-0472">Membrane</keyword>
<evidence type="ECO:0000256" key="1">
    <source>
        <dbReference type="SAM" id="Phobius"/>
    </source>
</evidence>
<name>A0A7I7P819_9MYCO</name>
<dbReference type="EMBL" id="AP022583">
    <property type="protein sequence ID" value="BBY05023.1"/>
    <property type="molecule type" value="Genomic_DNA"/>
</dbReference>
<feature type="transmembrane region" description="Helical" evidence="1">
    <location>
        <begin position="83"/>
        <end position="104"/>
    </location>
</feature>
<feature type="transmembrane region" description="Helical" evidence="1">
    <location>
        <begin position="124"/>
        <end position="143"/>
    </location>
</feature>
<organism evidence="2 3">
    <name type="scientific">Mycobacterium noviomagense</name>
    <dbReference type="NCBI Taxonomy" id="459858"/>
    <lineage>
        <taxon>Bacteria</taxon>
        <taxon>Bacillati</taxon>
        <taxon>Actinomycetota</taxon>
        <taxon>Actinomycetes</taxon>
        <taxon>Mycobacteriales</taxon>
        <taxon>Mycobacteriaceae</taxon>
        <taxon>Mycobacterium</taxon>
    </lineage>
</organism>
<feature type="transmembrane region" description="Helical" evidence="1">
    <location>
        <begin position="59"/>
        <end position="76"/>
    </location>
</feature>
<protein>
    <recommendedName>
        <fullName evidence="4">Transmembrane protein</fullName>
    </recommendedName>
</protein>
<evidence type="ECO:0000313" key="2">
    <source>
        <dbReference type="EMBL" id="BBY05023.1"/>
    </source>
</evidence>
<sequence length="153" mass="16126">MPSDGVATVKGIVERFSLTTWLLFGGLVLAVIATFFPYATVTAVGLLSIDVSTNGAAKLYVFLLVGIAAALAWPALSGSQVAVWRLIGLSIVVCVLGALMLIWFHDASSSSDDDGVNVSPAVGLLLYGVAVIIIVVGVVRLWMLRSQTQKQTY</sequence>
<dbReference type="AlphaFoldDB" id="A0A7I7P819"/>
<dbReference type="RefSeq" id="WP_232070322.1">
    <property type="nucleotide sequence ID" value="NZ_AP022583.1"/>
</dbReference>
<dbReference type="Proteomes" id="UP000466894">
    <property type="component" value="Chromosome"/>
</dbReference>
<reference evidence="2 3" key="1">
    <citation type="journal article" date="2019" name="Emerg. Microbes Infect.">
        <title>Comprehensive subspecies identification of 175 nontuberculous mycobacteria species based on 7547 genomic profiles.</title>
        <authorList>
            <person name="Matsumoto Y."/>
            <person name="Kinjo T."/>
            <person name="Motooka D."/>
            <person name="Nabeya D."/>
            <person name="Jung N."/>
            <person name="Uechi K."/>
            <person name="Horii T."/>
            <person name="Iida T."/>
            <person name="Fujita J."/>
            <person name="Nakamura S."/>
        </authorList>
    </citation>
    <scope>NUCLEOTIDE SEQUENCE [LARGE SCALE GENOMIC DNA]</scope>
    <source>
        <strain evidence="2 3">JCM 16367</strain>
    </source>
</reference>
<evidence type="ECO:0008006" key="4">
    <source>
        <dbReference type="Google" id="ProtNLM"/>
    </source>
</evidence>
<accession>A0A7I7P819</accession>
<proteinExistence type="predicted"/>